<dbReference type="AlphaFoldDB" id="A0A0K0G031"/>
<feature type="region of interest" description="Disordered" evidence="1">
    <location>
        <begin position="65"/>
        <end position="85"/>
    </location>
</feature>
<keyword evidence="2" id="KW-1133">Transmembrane helix</keyword>
<evidence type="ECO:0000256" key="2">
    <source>
        <dbReference type="SAM" id="Phobius"/>
    </source>
</evidence>
<evidence type="ECO:0000256" key="1">
    <source>
        <dbReference type="SAM" id="MobiDB-lite"/>
    </source>
</evidence>
<feature type="transmembrane region" description="Helical" evidence="2">
    <location>
        <begin position="223"/>
        <end position="243"/>
    </location>
</feature>
<keyword evidence="2" id="KW-0812">Transmembrane</keyword>
<keyword evidence="3" id="KW-1185">Reference proteome</keyword>
<dbReference type="Gene3D" id="3.40.1690.20">
    <property type="match status" value="1"/>
</dbReference>
<sequence length="265" mass="30852">MVNILRICCQQRILNFNLFCSRKYSRQLLKNASVYCISTSSEVSDRNPSSLTFLRNVRTFSKNEKNKSKCSKDEENKNEENKKEENTWNGNVDVVDIKFKSSRLLLVGYTFVSSLFIATLLYNAKTAPYTGEYTFEHFLQKYLPTGEVKRVKIFPKAQFMLVTLQDGAIIDGKTVQKMNIPFKLDFFNDDPDNIIRRIREKEASLNISESERIPVKTIDDTKFYLVPYFLIIGFFLLSTIIFFKFGRKIAKIMAQNAKDKNDKKQ</sequence>
<evidence type="ECO:0000313" key="4">
    <source>
        <dbReference type="WBParaSite" id="SVE_1806300.1"/>
    </source>
</evidence>
<proteinExistence type="predicted"/>
<reference evidence="4" key="2">
    <citation type="submission" date="2015-08" db="UniProtKB">
        <authorList>
            <consortium name="WormBaseParasite"/>
        </authorList>
    </citation>
    <scope>IDENTIFICATION</scope>
</reference>
<keyword evidence="2" id="KW-0472">Membrane</keyword>
<dbReference type="Proteomes" id="UP000035680">
    <property type="component" value="Unassembled WGS sequence"/>
</dbReference>
<feature type="transmembrane region" description="Helical" evidence="2">
    <location>
        <begin position="104"/>
        <end position="124"/>
    </location>
</feature>
<reference evidence="3" key="1">
    <citation type="submission" date="2014-07" db="EMBL/GenBank/DDBJ databases">
        <authorList>
            <person name="Martin A.A"/>
            <person name="De Silva N."/>
        </authorList>
    </citation>
    <scope>NUCLEOTIDE SEQUENCE</scope>
</reference>
<dbReference type="STRING" id="75913.A0A0K0G031"/>
<accession>A0A0K0G031</accession>
<name>A0A0K0G031_STRVS</name>
<dbReference type="WBParaSite" id="SVE_1806300.1">
    <property type="protein sequence ID" value="SVE_1806300.1"/>
    <property type="gene ID" value="SVE_1806300"/>
</dbReference>
<evidence type="ECO:0000313" key="3">
    <source>
        <dbReference type="Proteomes" id="UP000035680"/>
    </source>
</evidence>
<organism evidence="3 4">
    <name type="scientific">Strongyloides venezuelensis</name>
    <name type="common">Threadworm</name>
    <dbReference type="NCBI Taxonomy" id="75913"/>
    <lineage>
        <taxon>Eukaryota</taxon>
        <taxon>Metazoa</taxon>
        <taxon>Ecdysozoa</taxon>
        <taxon>Nematoda</taxon>
        <taxon>Chromadorea</taxon>
        <taxon>Rhabditida</taxon>
        <taxon>Tylenchina</taxon>
        <taxon>Panagrolaimomorpha</taxon>
        <taxon>Strongyloidoidea</taxon>
        <taxon>Strongyloididae</taxon>
        <taxon>Strongyloides</taxon>
    </lineage>
</organism>
<protein>
    <submittedName>
        <fullName evidence="4">FtsH_ext domain-containing protein</fullName>
    </submittedName>
</protein>